<keyword evidence="2" id="KW-1185">Reference proteome</keyword>
<evidence type="ECO:0000313" key="3">
    <source>
        <dbReference type="RefSeq" id="XP_072601445.1"/>
    </source>
</evidence>
<organism evidence="2 3">
    <name type="scientific">Vulpes vulpes</name>
    <name type="common">Red fox</name>
    <dbReference type="NCBI Taxonomy" id="9627"/>
    <lineage>
        <taxon>Eukaryota</taxon>
        <taxon>Metazoa</taxon>
        <taxon>Chordata</taxon>
        <taxon>Craniata</taxon>
        <taxon>Vertebrata</taxon>
        <taxon>Euteleostomi</taxon>
        <taxon>Mammalia</taxon>
        <taxon>Eutheria</taxon>
        <taxon>Laurasiatheria</taxon>
        <taxon>Carnivora</taxon>
        <taxon>Caniformia</taxon>
        <taxon>Canidae</taxon>
        <taxon>Vulpes</taxon>
    </lineage>
</organism>
<protein>
    <submittedName>
        <fullName evidence="3">Uncharacterized protein isoform X1</fullName>
    </submittedName>
</protein>
<evidence type="ECO:0000313" key="2">
    <source>
        <dbReference type="Proteomes" id="UP001652641"/>
    </source>
</evidence>
<feature type="compositionally biased region" description="Gly residues" evidence="1">
    <location>
        <begin position="34"/>
        <end position="46"/>
    </location>
</feature>
<proteinExistence type="predicted"/>
<feature type="compositionally biased region" description="Pro residues" evidence="1">
    <location>
        <begin position="83"/>
        <end position="95"/>
    </location>
</feature>
<feature type="region of interest" description="Disordered" evidence="1">
    <location>
        <begin position="1"/>
        <end position="176"/>
    </location>
</feature>
<sequence>MTNCGSCDSQLQLSLPQASRARFRGRPPPKSSRGGTGSAKGAGGLQQVGASDSAERPQGPTREQDAPPSLPLQRGSLRRSAPAPGPAPRSPLPGRRPPHSGPRGVRPGAAGGARSRAAPPRWPRREARGGTRSQRGRGPPQHPRGRARTGRRLLSGRRCTEAGDPPQHPRGPEAEDLDFEDLNLHKKILHGKPKCDQRGKGDCGSCVFSKGRCTLYLDQRGRQTCPETPGTLWSRTPEWSGRGTEPWHSLLFGEGRCSRPLPSESAAPVLSSVTG</sequence>
<gene>
    <name evidence="3" type="primary">LOC112907192</name>
</gene>
<accession>A0ABM4ZFX7</accession>
<feature type="compositionally biased region" description="Low complexity" evidence="1">
    <location>
        <begin position="101"/>
        <end position="119"/>
    </location>
</feature>
<feature type="compositionally biased region" description="Polar residues" evidence="1">
    <location>
        <begin position="1"/>
        <end position="17"/>
    </location>
</feature>
<dbReference type="GeneID" id="112907192"/>
<feature type="compositionally biased region" description="Basic residues" evidence="1">
    <location>
        <begin position="143"/>
        <end position="155"/>
    </location>
</feature>
<evidence type="ECO:0000256" key="1">
    <source>
        <dbReference type="SAM" id="MobiDB-lite"/>
    </source>
</evidence>
<dbReference type="Proteomes" id="UP001652641">
    <property type="component" value="Unplaced"/>
</dbReference>
<feature type="region of interest" description="Disordered" evidence="1">
    <location>
        <begin position="224"/>
        <end position="243"/>
    </location>
</feature>
<name>A0ABM4ZFX7_VULVU</name>
<dbReference type="RefSeq" id="XP_072601445.1">
    <property type="nucleotide sequence ID" value="XM_072745344.1"/>
</dbReference>
<reference evidence="3" key="1">
    <citation type="submission" date="2025-08" db="UniProtKB">
        <authorList>
            <consortium name="RefSeq"/>
        </authorList>
    </citation>
    <scope>IDENTIFICATION</scope>
    <source>
        <tissue evidence="3">Cell line</tissue>
    </source>
</reference>
<feature type="compositionally biased region" description="Low complexity" evidence="1">
    <location>
        <begin position="130"/>
        <end position="139"/>
    </location>
</feature>